<gene>
    <name evidence="5" type="primary">SSE1_3</name>
    <name evidence="5" type="ORF">LTR16_008647</name>
</gene>
<keyword evidence="2" id="KW-0547">Nucleotide-binding</keyword>
<keyword evidence="6" id="KW-1185">Reference proteome</keyword>
<comment type="caution">
    <text evidence="5">The sequence shown here is derived from an EMBL/GenBank/DDBJ whole genome shotgun (WGS) entry which is preliminary data.</text>
</comment>
<dbReference type="InterPro" id="IPR029048">
    <property type="entry name" value="HSP70_C_sf"/>
</dbReference>
<dbReference type="Gene3D" id="1.20.1270.10">
    <property type="match status" value="1"/>
</dbReference>
<evidence type="ECO:0000313" key="6">
    <source>
        <dbReference type="Proteomes" id="UP001357485"/>
    </source>
</evidence>
<evidence type="ECO:0000256" key="2">
    <source>
        <dbReference type="ARBA" id="ARBA00022741"/>
    </source>
</evidence>
<sequence>SYIYELRGKIDEQYSEFASDDEKTKLKEKLEASEDWLYDDGENATKAVYIAKIEEIRAVAGPIVQRYKDKVEEERQAVQRAEEERQAAKKAAADAKRKADEDAKKDGDKEDTEMRDAEETVKPDGTEEVE</sequence>
<proteinExistence type="inferred from homology"/>
<dbReference type="SUPFAM" id="SSF100934">
    <property type="entry name" value="Heat shock protein 70kD (HSP70), C-terminal subdomain"/>
    <property type="match status" value="1"/>
</dbReference>
<dbReference type="PANTHER" id="PTHR45639">
    <property type="entry name" value="HSC70CB, ISOFORM G-RELATED"/>
    <property type="match status" value="1"/>
</dbReference>
<evidence type="ECO:0000256" key="3">
    <source>
        <dbReference type="ARBA" id="ARBA00022840"/>
    </source>
</evidence>
<dbReference type="Proteomes" id="UP001357485">
    <property type="component" value="Unassembled WGS sequence"/>
</dbReference>
<protein>
    <submittedName>
        <fullName evidence="5">Adenyl-nucleotide exchange factor sse1</fullName>
    </submittedName>
</protein>
<comment type="similarity">
    <text evidence="1">Belongs to the heat shock protein 70 family.</text>
</comment>
<evidence type="ECO:0000256" key="4">
    <source>
        <dbReference type="SAM" id="MobiDB-lite"/>
    </source>
</evidence>
<reference evidence="5 6" key="1">
    <citation type="submission" date="2023-08" db="EMBL/GenBank/DDBJ databases">
        <title>Black Yeasts Isolated from many extreme environments.</title>
        <authorList>
            <person name="Coleine C."/>
            <person name="Stajich J.E."/>
            <person name="Selbmann L."/>
        </authorList>
    </citation>
    <scope>NUCLEOTIDE SEQUENCE [LARGE SCALE GENOMIC DNA]</scope>
    <source>
        <strain evidence="5 6">CCFEE 536</strain>
    </source>
</reference>
<dbReference type="InterPro" id="IPR013126">
    <property type="entry name" value="Hsp_70_fam"/>
</dbReference>
<accession>A0ABR0JXU3</accession>
<keyword evidence="3" id="KW-0067">ATP-binding</keyword>
<evidence type="ECO:0000313" key="5">
    <source>
        <dbReference type="EMBL" id="KAK5079491.1"/>
    </source>
</evidence>
<dbReference type="EMBL" id="JAVRRA010026718">
    <property type="protein sequence ID" value="KAK5079491.1"/>
    <property type="molecule type" value="Genomic_DNA"/>
</dbReference>
<feature type="region of interest" description="Disordered" evidence="4">
    <location>
        <begin position="71"/>
        <end position="130"/>
    </location>
</feature>
<feature type="non-terminal residue" evidence="5">
    <location>
        <position position="1"/>
    </location>
</feature>
<dbReference type="PANTHER" id="PTHR45639:SF4">
    <property type="entry name" value="HSC70CB, ISOFORM G"/>
    <property type="match status" value="1"/>
</dbReference>
<organism evidence="5 6">
    <name type="scientific">Cryomyces antarcticus</name>
    <dbReference type="NCBI Taxonomy" id="329879"/>
    <lineage>
        <taxon>Eukaryota</taxon>
        <taxon>Fungi</taxon>
        <taxon>Dikarya</taxon>
        <taxon>Ascomycota</taxon>
        <taxon>Pezizomycotina</taxon>
        <taxon>Dothideomycetes</taxon>
        <taxon>Dothideomycetes incertae sedis</taxon>
        <taxon>Cryomyces</taxon>
    </lineage>
</organism>
<name>A0ABR0JXU3_9PEZI</name>
<evidence type="ECO:0000256" key="1">
    <source>
        <dbReference type="ARBA" id="ARBA00007381"/>
    </source>
</evidence>